<dbReference type="GO" id="GO:0043130">
    <property type="term" value="F:ubiquitin binding"/>
    <property type="evidence" value="ECO:0007669"/>
    <property type="project" value="TreeGrafter"/>
</dbReference>
<evidence type="ECO:0000259" key="3">
    <source>
        <dbReference type="PROSITE" id="PS50053"/>
    </source>
</evidence>
<accession>A0A1V0SIT3</accession>
<dbReference type="Gene3D" id="3.10.20.90">
    <property type="entry name" value="Phosphatidylinositol 3-kinase Catalytic Subunit, Chain A, domain 1"/>
    <property type="match status" value="1"/>
</dbReference>
<name>A0A1V0SIT3_9VIRU</name>
<dbReference type="PRINTS" id="PR01839">
    <property type="entry name" value="RAD23PROTEIN"/>
</dbReference>
<dbReference type="PROSITE" id="PS50030">
    <property type="entry name" value="UBA"/>
    <property type="match status" value="1"/>
</dbReference>
<sequence>MKLILQTVDKTTFEVEVPDDGTLQDLRNQISAVKNHPVDQLKLIYNGSILNDNAKKLTEYKLVDGTKLVVLLQKAKVETKQSAKPEEPKVPMEQKPVDQTTEPEANQNEQPSQNMVGQFANLVQQDPEAFMQLLMNDPFISQIAQQNPQFFAQVISDPNFINNLVQVEPTEEDTMYEKFFEGEIKLTDDQKKDVNEIVAMGFPFEDVIQYYVAYDNNKEMALNALFNEKFGD</sequence>
<dbReference type="GO" id="GO:0006289">
    <property type="term" value="P:nucleotide-excision repair"/>
    <property type="evidence" value="ECO:0007669"/>
    <property type="project" value="InterPro"/>
</dbReference>
<protein>
    <submittedName>
        <fullName evidence="4">Ubiquitin family protein</fullName>
    </submittedName>
</protein>
<dbReference type="SUPFAM" id="SSF46934">
    <property type="entry name" value="UBA-like"/>
    <property type="match status" value="1"/>
</dbReference>
<feature type="domain" description="UBA" evidence="2">
    <location>
        <begin position="187"/>
        <end position="228"/>
    </location>
</feature>
<dbReference type="InterPro" id="IPR015940">
    <property type="entry name" value="UBA"/>
</dbReference>
<dbReference type="Pfam" id="PF00240">
    <property type="entry name" value="ubiquitin"/>
    <property type="match status" value="1"/>
</dbReference>
<feature type="domain" description="Ubiquitin-like" evidence="3">
    <location>
        <begin position="1"/>
        <end position="74"/>
    </location>
</feature>
<dbReference type="GO" id="GO:0031593">
    <property type="term" value="F:polyubiquitin modification-dependent protein binding"/>
    <property type="evidence" value="ECO:0007669"/>
    <property type="project" value="TreeGrafter"/>
</dbReference>
<evidence type="ECO:0000259" key="2">
    <source>
        <dbReference type="PROSITE" id="PS50030"/>
    </source>
</evidence>
<dbReference type="SMART" id="SM00213">
    <property type="entry name" value="UBQ"/>
    <property type="match status" value="1"/>
</dbReference>
<dbReference type="InterPro" id="IPR000626">
    <property type="entry name" value="Ubiquitin-like_dom"/>
</dbReference>
<feature type="region of interest" description="Disordered" evidence="1">
    <location>
        <begin position="80"/>
        <end position="111"/>
    </location>
</feature>
<dbReference type="SUPFAM" id="SSF54236">
    <property type="entry name" value="Ubiquitin-like"/>
    <property type="match status" value="1"/>
</dbReference>
<dbReference type="PANTHER" id="PTHR10621:SF0">
    <property type="entry name" value="UV EXCISION REPAIR PROTEIN RAD23"/>
    <property type="match status" value="1"/>
</dbReference>
<gene>
    <name evidence="4" type="ORF">Klosneuvirus_2_66</name>
</gene>
<dbReference type="InterPro" id="IPR009060">
    <property type="entry name" value="UBA-like_sf"/>
</dbReference>
<dbReference type="CDD" id="cd17039">
    <property type="entry name" value="Ubl_ubiquitin_like"/>
    <property type="match status" value="1"/>
</dbReference>
<dbReference type="Gene3D" id="1.10.8.10">
    <property type="entry name" value="DNA helicase RuvA subunit, C-terminal domain"/>
    <property type="match status" value="1"/>
</dbReference>
<dbReference type="EMBL" id="KY684109">
    <property type="protein sequence ID" value="ARF11630.1"/>
    <property type="molecule type" value="Genomic_DNA"/>
</dbReference>
<reference evidence="4" key="1">
    <citation type="journal article" date="2017" name="Science">
        <title>Giant viruses with an expanded complement of translation system components.</title>
        <authorList>
            <person name="Schulz F."/>
            <person name="Yutin N."/>
            <person name="Ivanova N.N."/>
            <person name="Ortega D.R."/>
            <person name="Lee T.K."/>
            <person name="Vierheilig J."/>
            <person name="Daims H."/>
            <person name="Horn M."/>
            <person name="Wagner M."/>
            <person name="Jensen G.J."/>
            <person name="Kyrpides N.C."/>
            <person name="Koonin E.V."/>
            <person name="Woyke T."/>
        </authorList>
    </citation>
    <scope>NUCLEOTIDE SEQUENCE</scope>
    <source>
        <strain evidence="4">KNV1</strain>
    </source>
</reference>
<dbReference type="GO" id="GO:0043161">
    <property type="term" value="P:proteasome-mediated ubiquitin-dependent protein catabolic process"/>
    <property type="evidence" value="ECO:0007669"/>
    <property type="project" value="TreeGrafter"/>
</dbReference>
<proteinExistence type="predicted"/>
<evidence type="ECO:0000256" key="1">
    <source>
        <dbReference type="SAM" id="MobiDB-lite"/>
    </source>
</evidence>
<dbReference type="PANTHER" id="PTHR10621">
    <property type="entry name" value="UV EXCISION REPAIR PROTEIN RAD23"/>
    <property type="match status" value="1"/>
</dbReference>
<feature type="compositionally biased region" description="Polar residues" evidence="1">
    <location>
        <begin position="97"/>
        <end position="111"/>
    </location>
</feature>
<feature type="compositionally biased region" description="Basic and acidic residues" evidence="1">
    <location>
        <begin position="80"/>
        <end position="96"/>
    </location>
</feature>
<dbReference type="InterPro" id="IPR029071">
    <property type="entry name" value="Ubiquitin-like_domsf"/>
</dbReference>
<dbReference type="PROSITE" id="PS50053">
    <property type="entry name" value="UBIQUITIN_2"/>
    <property type="match status" value="1"/>
</dbReference>
<dbReference type="GO" id="GO:0070628">
    <property type="term" value="F:proteasome binding"/>
    <property type="evidence" value="ECO:0007669"/>
    <property type="project" value="TreeGrafter"/>
</dbReference>
<dbReference type="InterPro" id="IPR004806">
    <property type="entry name" value="Rad23"/>
</dbReference>
<organism evidence="4">
    <name type="scientific">Klosneuvirus KNV1</name>
    <dbReference type="NCBI Taxonomy" id="1977640"/>
    <lineage>
        <taxon>Viruses</taxon>
        <taxon>Varidnaviria</taxon>
        <taxon>Bamfordvirae</taxon>
        <taxon>Nucleocytoviricota</taxon>
        <taxon>Megaviricetes</taxon>
        <taxon>Imitervirales</taxon>
        <taxon>Mimiviridae</taxon>
        <taxon>Klosneuvirinae</taxon>
        <taxon>Klosneuvirus</taxon>
    </lineage>
</organism>
<evidence type="ECO:0000313" key="4">
    <source>
        <dbReference type="EMBL" id="ARF11630.1"/>
    </source>
</evidence>